<dbReference type="EMBL" id="WHOD01000119">
    <property type="protein sequence ID" value="NOU97587.1"/>
    <property type="molecule type" value="Genomic_DNA"/>
</dbReference>
<organism evidence="2 3">
    <name type="scientific">Paenibacillus foliorum</name>
    <dbReference type="NCBI Taxonomy" id="2654974"/>
    <lineage>
        <taxon>Bacteria</taxon>
        <taxon>Bacillati</taxon>
        <taxon>Bacillota</taxon>
        <taxon>Bacilli</taxon>
        <taxon>Bacillales</taxon>
        <taxon>Paenibacillaceae</taxon>
        <taxon>Paenibacillus</taxon>
    </lineage>
</organism>
<dbReference type="Proteomes" id="UP000641588">
    <property type="component" value="Unassembled WGS sequence"/>
</dbReference>
<keyword evidence="3" id="KW-1185">Reference proteome</keyword>
<dbReference type="RefSeq" id="WP_171655839.1">
    <property type="nucleotide sequence ID" value="NZ_WHOD01000119.1"/>
</dbReference>
<dbReference type="AlphaFoldDB" id="A0A972GVU6"/>
<protein>
    <submittedName>
        <fullName evidence="2">Uncharacterized protein</fullName>
    </submittedName>
</protein>
<reference evidence="2" key="1">
    <citation type="submission" date="2019-10" db="EMBL/GenBank/DDBJ databases">
        <title>Description of Paenibacillus glebae sp. nov.</title>
        <authorList>
            <person name="Carlier A."/>
            <person name="Qi S."/>
        </authorList>
    </citation>
    <scope>NUCLEOTIDE SEQUENCE</scope>
    <source>
        <strain evidence="2">LMG 31456</strain>
    </source>
</reference>
<comment type="caution">
    <text evidence="2">The sequence shown here is derived from an EMBL/GenBank/DDBJ whole genome shotgun (WGS) entry which is preliminary data.</text>
</comment>
<feature type="compositionally biased region" description="Low complexity" evidence="1">
    <location>
        <begin position="64"/>
        <end position="77"/>
    </location>
</feature>
<evidence type="ECO:0000313" key="3">
    <source>
        <dbReference type="Proteomes" id="UP000641588"/>
    </source>
</evidence>
<sequence>MKLGSFLFGGLVGAAAVVYLNNKSKSMLFSALSSNQSVGNMMDKAKDRFNGASDSSATHGFEGKTNNKSASSTSSSNGFKKEDPFSTNSNSGLGKVEEIIKQDPKLNETVQEIIAQNNNGKETYQTQ</sequence>
<evidence type="ECO:0000313" key="2">
    <source>
        <dbReference type="EMBL" id="NOU97587.1"/>
    </source>
</evidence>
<proteinExistence type="predicted"/>
<gene>
    <name evidence="2" type="ORF">GC093_30825</name>
</gene>
<accession>A0A972GVU6</accession>
<name>A0A972GVU6_9BACL</name>
<feature type="region of interest" description="Disordered" evidence="1">
    <location>
        <begin position="44"/>
        <end position="100"/>
    </location>
</feature>
<evidence type="ECO:0000256" key="1">
    <source>
        <dbReference type="SAM" id="MobiDB-lite"/>
    </source>
</evidence>